<evidence type="ECO:0000256" key="4">
    <source>
        <dbReference type="ARBA" id="ARBA00022898"/>
    </source>
</evidence>
<dbReference type="HOGENOM" id="CLU_2152724_0_0_2"/>
<feature type="domain" description="Aminotransferase class I/classII large" evidence="5">
    <location>
        <begin position="13"/>
        <end position="102"/>
    </location>
</feature>
<evidence type="ECO:0000256" key="1">
    <source>
        <dbReference type="ARBA" id="ARBA00001933"/>
    </source>
</evidence>
<dbReference type="GO" id="GO:1901605">
    <property type="term" value="P:alpha-amino acid metabolic process"/>
    <property type="evidence" value="ECO:0007669"/>
    <property type="project" value="TreeGrafter"/>
</dbReference>
<reference evidence="7" key="1">
    <citation type="journal article" date="2009" name="BMC Genomics">
        <title>The complete genome sequence of Staphylothermus marinus reveals differences in sulfur metabolism among heterotrophic Crenarchaeota.</title>
        <authorList>
            <person name="Anderson I.J."/>
            <person name="Dharmarajan L."/>
            <person name="Rodriguez J."/>
            <person name="Hooper S."/>
            <person name="Porat I."/>
            <person name="Ulrich L.E."/>
            <person name="Elkins J.G."/>
            <person name="Mavromatis K."/>
            <person name="Sun H."/>
            <person name="Land M."/>
            <person name="Lapidus A."/>
            <person name="Lucas S."/>
            <person name="Barry K."/>
            <person name="Huber H."/>
            <person name="Zhulin I.B."/>
            <person name="Whitman W.B."/>
            <person name="Mukhopadhyay B."/>
            <person name="Woese C."/>
            <person name="Bristow J."/>
            <person name="Kyrpides N."/>
        </authorList>
    </citation>
    <scope>NUCLEOTIDE SEQUENCE [LARGE SCALE GENOMIC DNA]</scope>
    <source>
        <strain evidence="7">ATCC 43588 / DSM 3639 / JCM 9404 / F1</strain>
    </source>
</reference>
<dbReference type="RefSeq" id="WP_011839809.1">
    <property type="nucleotide sequence ID" value="NC_009033.1"/>
</dbReference>
<keyword evidence="2 6" id="KW-0032">Aminotransferase</keyword>
<dbReference type="InterPro" id="IPR015422">
    <property type="entry name" value="PyrdxlP-dep_Trfase_small"/>
</dbReference>
<dbReference type="EMBL" id="CP000575">
    <property type="protein sequence ID" value="ABN70615.1"/>
    <property type="molecule type" value="Genomic_DNA"/>
</dbReference>
<dbReference type="InterPro" id="IPR015424">
    <property type="entry name" value="PyrdxlP-dep_Trfase"/>
</dbReference>
<dbReference type="GO" id="GO:0008483">
    <property type="term" value="F:transaminase activity"/>
    <property type="evidence" value="ECO:0007669"/>
    <property type="project" value="UniProtKB-KW"/>
</dbReference>
<dbReference type="KEGG" id="smr:Smar_1526"/>
<dbReference type="PANTHER" id="PTHR42790">
    <property type="entry name" value="AMINOTRANSFERASE"/>
    <property type="match status" value="1"/>
</dbReference>
<dbReference type="Pfam" id="PF00155">
    <property type="entry name" value="Aminotran_1_2"/>
    <property type="match status" value="1"/>
</dbReference>
<dbReference type="AlphaFoldDB" id="A3DPQ5"/>
<dbReference type="InterPro" id="IPR050859">
    <property type="entry name" value="Class-I_PLP-dep_aminotransf"/>
</dbReference>
<comment type="cofactor">
    <cofactor evidence="1">
        <name>pyridoxal 5'-phosphate</name>
        <dbReference type="ChEBI" id="CHEBI:597326"/>
    </cofactor>
</comment>
<accession>A3DPQ5</accession>
<dbReference type="Proteomes" id="UP000000254">
    <property type="component" value="Chromosome"/>
</dbReference>
<evidence type="ECO:0000259" key="5">
    <source>
        <dbReference type="Pfam" id="PF00155"/>
    </source>
</evidence>
<organism evidence="6 7">
    <name type="scientific">Staphylothermus marinus (strain ATCC 43588 / DSM 3639 / JCM 9404 / F1)</name>
    <dbReference type="NCBI Taxonomy" id="399550"/>
    <lineage>
        <taxon>Archaea</taxon>
        <taxon>Thermoproteota</taxon>
        <taxon>Thermoprotei</taxon>
        <taxon>Desulfurococcales</taxon>
        <taxon>Desulfurococcaceae</taxon>
        <taxon>Staphylothermus</taxon>
    </lineage>
</organism>
<evidence type="ECO:0000313" key="6">
    <source>
        <dbReference type="EMBL" id="ABN70615.1"/>
    </source>
</evidence>
<evidence type="ECO:0000256" key="3">
    <source>
        <dbReference type="ARBA" id="ARBA00022679"/>
    </source>
</evidence>
<dbReference type="Gene3D" id="3.90.1150.10">
    <property type="entry name" value="Aspartate Aminotransferase, domain 1"/>
    <property type="match status" value="1"/>
</dbReference>
<dbReference type="PANTHER" id="PTHR42790:SF19">
    <property type="entry name" value="KYNURENINE_ALPHA-AMINOADIPATE AMINOTRANSFERASE, MITOCHONDRIAL"/>
    <property type="match status" value="1"/>
</dbReference>
<evidence type="ECO:0000313" key="7">
    <source>
        <dbReference type="Proteomes" id="UP000000254"/>
    </source>
</evidence>
<evidence type="ECO:0000256" key="2">
    <source>
        <dbReference type="ARBA" id="ARBA00022576"/>
    </source>
</evidence>
<keyword evidence="4" id="KW-0663">Pyridoxal phosphate</keyword>
<proteinExistence type="predicted"/>
<protein>
    <submittedName>
        <fullName evidence="6">Aminotransferase protein</fullName>
    </submittedName>
</protein>
<keyword evidence="7" id="KW-1185">Reference proteome</keyword>
<keyword evidence="3" id="KW-0808">Transferase</keyword>
<dbReference type="STRING" id="399550.Smar_1526"/>
<dbReference type="OrthoDB" id="372018at2157"/>
<sequence>MIVCRCADNILLYKEKRDILLNSLEEYVGSAKFTKPKAGMFVMLYLPEKASGEEFASKLIDEYKVAVVPGRPFYTDGSGANTVRLNFSRPSKNDIREAVKRIGELYKRLYS</sequence>
<gene>
    <name evidence="6" type="ordered locus">Smar_1526</name>
</gene>
<dbReference type="eggNOG" id="arCOG00492">
    <property type="taxonomic scope" value="Archaea"/>
</dbReference>
<reference evidence="6 7" key="2">
    <citation type="journal article" date="2009" name="Stand. Genomic Sci.">
        <title>Complete genome sequence of Staphylothermus marinus Stetter and Fiala 1986 type strain F1.</title>
        <authorList>
            <person name="Anderson I.J."/>
            <person name="Sun H."/>
            <person name="Lapidus A."/>
            <person name="Copeland A."/>
            <person name="Glavina Del Rio T."/>
            <person name="Tice H."/>
            <person name="Dalin E."/>
            <person name="Lucas S."/>
            <person name="Barry K."/>
            <person name="Land M."/>
            <person name="Richardson P."/>
            <person name="Huber H."/>
            <person name="Kyrpides N.C."/>
        </authorList>
    </citation>
    <scope>NUCLEOTIDE SEQUENCE [LARGE SCALE GENOMIC DNA]</scope>
    <source>
        <strain evidence="7">ATCC 43588 / DSM 3639 / JCM 9404 / F1</strain>
    </source>
</reference>
<name>A3DPQ5_STAMF</name>
<dbReference type="SUPFAM" id="SSF53383">
    <property type="entry name" value="PLP-dependent transferases"/>
    <property type="match status" value="1"/>
</dbReference>
<dbReference type="InterPro" id="IPR004839">
    <property type="entry name" value="Aminotransferase_I/II_large"/>
</dbReference>
<dbReference type="GeneID" id="41582818"/>
<dbReference type="GO" id="GO:0030170">
    <property type="term" value="F:pyridoxal phosphate binding"/>
    <property type="evidence" value="ECO:0007669"/>
    <property type="project" value="InterPro"/>
</dbReference>